<dbReference type="EMBL" id="AWUE01014265">
    <property type="protein sequence ID" value="OMP04353.1"/>
    <property type="molecule type" value="Genomic_DNA"/>
</dbReference>
<protein>
    <submittedName>
        <fullName evidence="1">Uncharacterized protein</fullName>
    </submittedName>
</protein>
<dbReference type="OrthoDB" id="10392335at2759"/>
<reference evidence="2" key="1">
    <citation type="submission" date="2013-09" db="EMBL/GenBank/DDBJ databases">
        <title>Corchorus olitorius genome sequencing.</title>
        <authorList>
            <person name="Alam M."/>
            <person name="Haque M.S."/>
            <person name="Islam M.S."/>
            <person name="Emdad E.M."/>
            <person name="Islam M.M."/>
            <person name="Ahmed B."/>
            <person name="Halim A."/>
            <person name="Hossen Q.M.M."/>
            <person name="Hossain M.Z."/>
            <person name="Ahmed R."/>
            <person name="Khan M.M."/>
            <person name="Islam R."/>
            <person name="Rashid M.M."/>
            <person name="Khan S.A."/>
            <person name="Rahman M.S."/>
            <person name="Alam M."/>
            <person name="Yahiya A.S."/>
            <person name="Khan M.S."/>
            <person name="Azam M.S."/>
            <person name="Haque T."/>
            <person name="Lashkar M.Z.H."/>
            <person name="Akhand A.I."/>
            <person name="Morshed G."/>
            <person name="Roy S."/>
            <person name="Uddin K.S."/>
            <person name="Rabeya T."/>
            <person name="Hossain A.S."/>
            <person name="Chowdhury A."/>
            <person name="Snigdha A.R."/>
            <person name="Mortoza M.S."/>
            <person name="Matin S.A."/>
            <person name="Hoque S.M.E."/>
            <person name="Islam M.K."/>
            <person name="Roy D.K."/>
            <person name="Haider R."/>
            <person name="Moosa M.M."/>
            <person name="Elias S.M."/>
            <person name="Hasan A.M."/>
            <person name="Jahan S."/>
            <person name="Shafiuddin M."/>
            <person name="Mahmood N."/>
            <person name="Shommy N.S."/>
        </authorList>
    </citation>
    <scope>NUCLEOTIDE SEQUENCE [LARGE SCALE GENOMIC DNA]</scope>
    <source>
        <strain evidence="2">cv. O-4</strain>
    </source>
</reference>
<dbReference type="Proteomes" id="UP000187203">
    <property type="component" value="Unassembled WGS sequence"/>
</dbReference>
<name>A0A1R3KBA2_9ROSI</name>
<organism evidence="1 2">
    <name type="scientific">Corchorus olitorius</name>
    <dbReference type="NCBI Taxonomy" id="93759"/>
    <lineage>
        <taxon>Eukaryota</taxon>
        <taxon>Viridiplantae</taxon>
        <taxon>Streptophyta</taxon>
        <taxon>Embryophyta</taxon>
        <taxon>Tracheophyta</taxon>
        <taxon>Spermatophyta</taxon>
        <taxon>Magnoliopsida</taxon>
        <taxon>eudicotyledons</taxon>
        <taxon>Gunneridae</taxon>
        <taxon>Pentapetalae</taxon>
        <taxon>rosids</taxon>
        <taxon>malvids</taxon>
        <taxon>Malvales</taxon>
        <taxon>Malvaceae</taxon>
        <taxon>Grewioideae</taxon>
        <taxon>Apeibeae</taxon>
        <taxon>Corchorus</taxon>
    </lineage>
</organism>
<keyword evidence="2" id="KW-1185">Reference proteome</keyword>
<evidence type="ECO:0000313" key="1">
    <source>
        <dbReference type="EMBL" id="OMP04353.1"/>
    </source>
</evidence>
<comment type="caution">
    <text evidence="1">The sequence shown here is derived from an EMBL/GenBank/DDBJ whole genome shotgun (WGS) entry which is preliminary data.</text>
</comment>
<dbReference type="AlphaFoldDB" id="A0A1R3KBA2"/>
<proteinExistence type="predicted"/>
<gene>
    <name evidence="1" type="ORF">COLO4_09719</name>
</gene>
<evidence type="ECO:0000313" key="2">
    <source>
        <dbReference type="Proteomes" id="UP000187203"/>
    </source>
</evidence>
<sequence length="244" mass="28803">MEVLRINVFIKLSETPNSFIQTKQCPTKVSSHRPDFIVFPRLQHHHYHHHHHHHHYYPKPNYNHDQKLLETPRKSLSLYDETSSNNQDQKLLEAPPKSLSQYVIAHDDETSSNNQGQKLLEAPPKSLSQDVIAYEETSSKEVSNSLGTEIIQIVPQKIDDKGKHIRHITPEFEFFDDEEEDEGPGNRISRCDSKYITLSRFQLLGIDARAEEFIQEKKEIWKFEWQKYEQELEQEFREMLARSV</sequence>
<accession>A0A1R3KBA2</accession>